<dbReference type="AlphaFoldDB" id="A0A368GFP4"/>
<gene>
    <name evidence="1" type="ORF">ANCCAN_12396</name>
</gene>
<evidence type="ECO:0000313" key="2">
    <source>
        <dbReference type="Proteomes" id="UP000252519"/>
    </source>
</evidence>
<dbReference type="EMBL" id="JOJR01000227">
    <property type="protein sequence ID" value="RCN41647.1"/>
    <property type="molecule type" value="Genomic_DNA"/>
</dbReference>
<keyword evidence="2" id="KW-1185">Reference proteome</keyword>
<organism evidence="1 2">
    <name type="scientific">Ancylostoma caninum</name>
    <name type="common">Dog hookworm</name>
    <dbReference type="NCBI Taxonomy" id="29170"/>
    <lineage>
        <taxon>Eukaryota</taxon>
        <taxon>Metazoa</taxon>
        <taxon>Ecdysozoa</taxon>
        <taxon>Nematoda</taxon>
        <taxon>Chromadorea</taxon>
        <taxon>Rhabditida</taxon>
        <taxon>Rhabditina</taxon>
        <taxon>Rhabditomorpha</taxon>
        <taxon>Strongyloidea</taxon>
        <taxon>Ancylostomatidae</taxon>
        <taxon>Ancylostomatinae</taxon>
        <taxon>Ancylostoma</taxon>
    </lineage>
</organism>
<accession>A0A368GFP4</accession>
<proteinExistence type="predicted"/>
<protein>
    <submittedName>
        <fullName evidence="1">Uncharacterized protein</fullName>
    </submittedName>
</protein>
<comment type="caution">
    <text evidence="1">The sequence shown here is derived from an EMBL/GenBank/DDBJ whole genome shotgun (WGS) entry which is preliminary data.</text>
</comment>
<evidence type="ECO:0000313" key="1">
    <source>
        <dbReference type="EMBL" id="RCN41647.1"/>
    </source>
</evidence>
<reference evidence="1 2" key="1">
    <citation type="submission" date="2014-10" db="EMBL/GenBank/DDBJ databases">
        <title>Draft genome of the hookworm Ancylostoma caninum.</title>
        <authorList>
            <person name="Mitreva M."/>
        </authorList>
    </citation>
    <scope>NUCLEOTIDE SEQUENCE [LARGE SCALE GENOMIC DNA]</scope>
    <source>
        <strain evidence="1 2">Baltimore</strain>
    </source>
</reference>
<sequence>MSSLLFRMELTLREVRYASLWMDSETVSLPYTDPVSKTQLLASRLPSQCAQKDQLPRNCLLVLRGQLRAR</sequence>
<name>A0A368GFP4_ANCCA</name>
<dbReference type="Proteomes" id="UP000252519">
    <property type="component" value="Unassembled WGS sequence"/>
</dbReference>